<protein>
    <submittedName>
        <fullName evidence="2">Serine hydrolase</fullName>
    </submittedName>
</protein>
<keyword evidence="3" id="KW-1185">Reference proteome</keyword>
<feature type="domain" description="Beta-lactamase-related" evidence="1">
    <location>
        <begin position="19"/>
        <end position="376"/>
    </location>
</feature>
<dbReference type="RefSeq" id="WP_154370873.1">
    <property type="nucleotide sequence ID" value="NZ_WKJJ01000001.1"/>
</dbReference>
<dbReference type="PANTHER" id="PTHR43283">
    <property type="entry name" value="BETA-LACTAMASE-RELATED"/>
    <property type="match status" value="1"/>
</dbReference>
<dbReference type="SUPFAM" id="SSF56601">
    <property type="entry name" value="beta-lactamase/transpeptidase-like"/>
    <property type="match status" value="1"/>
</dbReference>
<proteinExistence type="predicted"/>
<gene>
    <name evidence="2" type="ORF">GJ700_01485</name>
</gene>
<dbReference type="GO" id="GO:0016787">
    <property type="term" value="F:hydrolase activity"/>
    <property type="evidence" value="ECO:0007669"/>
    <property type="project" value="UniProtKB-KW"/>
</dbReference>
<reference evidence="2 3" key="1">
    <citation type="submission" date="2019-11" db="EMBL/GenBank/DDBJ databases">
        <title>Novel species isolated from a subtropical stream in China.</title>
        <authorList>
            <person name="Lu H."/>
        </authorList>
    </citation>
    <scope>NUCLEOTIDE SEQUENCE [LARGE SCALE GENOMIC DNA]</scope>
    <source>
        <strain evidence="2 3">FT92W</strain>
    </source>
</reference>
<dbReference type="Pfam" id="PF00144">
    <property type="entry name" value="Beta-lactamase"/>
    <property type="match status" value="1"/>
</dbReference>
<dbReference type="EMBL" id="WKJJ01000001">
    <property type="protein sequence ID" value="MRV70393.1"/>
    <property type="molecule type" value="Genomic_DNA"/>
</dbReference>
<accession>A0A7X2IIQ0</accession>
<dbReference type="Proteomes" id="UP000446768">
    <property type="component" value="Unassembled WGS sequence"/>
</dbReference>
<comment type="caution">
    <text evidence="2">The sequence shown here is derived from an EMBL/GenBank/DDBJ whole genome shotgun (WGS) entry which is preliminary data.</text>
</comment>
<evidence type="ECO:0000259" key="1">
    <source>
        <dbReference type="Pfam" id="PF00144"/>
    </source>
</evidence>
<dbReference type="InterPro" id="IPR001466">
    <property type="entry name" value="Beta-lactam-related"/>
</dbReference>
<organism evidence="2 3">
    <name type="scientific">Pseudoduganella rivuli</name>
    <dbReference type="NCBI Taxonomy" id="2666085"/>
    <lineage>
        <taxon>Bacteria</taxon>
        <taxon>Pseudomonadati</taxon>
        <taxon>Pseudomonadota</taxon>
        <taxon>Betaproteobacteria</taxon>
        <taxon>Burkholderiales</taxon>
        <taxon>Oxalobacteraceae</taxon>
        <taxon>Telluria group</taxon>
        <taxon>Pseudoduganella</taxon>
    </lineage>
</organism>
<name>A0A7X2IIQ0_9BURK</name>
<keyword evidence="2" id="KW-0378">Hydrolase</keyword>
<dbReference type="InterPro" id="IPR012338">
    <property type="entry name" value="Beta-lactam/transpept-like"/>
</dbReference>
<dbReference type="PANTHER" id="PTHR43283:SF3">
    <property type="entry name" value="BETA-LACTAMASE FAMILY PROTEIN (AFU_ORTHOLOGUE AFUA_5G07500)"/>
    <property type="match status" value="1"/>
</dbReference>
<sequence length="402" mass="43800">MNQPRFQKTLDTLLHQSVHRRGGVPGVVAMVTGRNGNLYEGAAGVRELGDTSRPMDTGAVFAIFSTTKAMTAACALQLVEEGLLSLDDPADRYLPEIGELGVLTGFDAAGQPQTRAPKRRITVNDLFLHTSGLGYEFFSSDDQRYRAARGVPGLISCTAAAMRSVLLHDPGECWSYGVNIDWLGRIVETIRGKRLGDVMRERLFAPLDMTDIGFTMTPSMRERRVTIHERGEHGQLAPLPELVLPQPPEMDCGGHGLYATVGEYMKFIRMILNDGMGPHGRVLKPETIAMMGTDGLAALGLSSTAWTTANPSLVNSGEFLPGQDKGWSYSFLVNRETAPTGRPAGSLMWAGLANCYFWIDRQTGIGGYWASQVLPFQDAAAYPGFLEFERAVYDSCQAVVNG</sequence>
<dbReference type="InterPro" id="IPR050789">
    <property type="entry name" value="Diverse_Enzym_Activities"/>
</dbReference>
<dbReference type="Gene3D" id="3.40.710.10">
    <property type="entry name" value="DD-peptidase/beta-lactamase superfamily"/>
    <property type="match status" value="1"/>
</dbReference>
<evidence type="ECO:0000313" key="3">
    <source>
        <dbReference type="Proteomes" id="UP000446768"/>
    </source>
</evidence>
<dbReference type="AlphaFoldDB" id="A0A7X2IIQ0"/>
<evidence type="ECO:0000313" key="2">
    <source>
        <dbReference type="EMBL" id="MRV70393.1"/>
    </source>
</evidence>